<sequence>MLNYHISNLSIHKYIDRSCSSCLSREMKRFWQPREPFFQGISNFRDRNSVRCAIARSIIVQCRTLIKPVMIGHSV</sequence>
<keyword evidence="1" id="KW-1185">Reference proteome</keyword>
<organism evidence="1 2">
    <name type="scientific">Parascaris univalens</name>
    <name type="common">Nematode worm</name>
    <dbReference type="NCBI Taxonomy" id="6257"/>
    <lineage>
        <taxon>Eukaryota</taxon>
        <taxon>Metazoa</taxon>
        <taxon>Ecdysozoa</taxon>
        <taxon>Nematoda</taxon>
        <taxon>Chromadorea</taxon>
        <taxon>Rhabditida</taxon>
        <taxon>Spirurina</taxon>
        <taxon>Ascaridomorpha</taxon>
        <taxon>Ascaridoidea</taxon>
        <taxon>Ascarididae</taxon>
        <taxon>Parascaris</taxon>
    </lineage>
</organism>
<dbReference type="AlphaFoldDB" id="A0A915AER7"/>
<name>A0A915AER7_PARUN</name>
<dbReference type="WBParaSite" id="PgR006_g138_t01">
    <property type="protein sequence ID" value="PgR006_g138_t01"/>
    <property type="gene ID" value="PgR006_g138"/>
</dbReference>
<evidence type="ECO:0000313" key="2">
    <source>
        <dbReference type="WBParaSite" id="PgR006_g138_t01"/>
    </source>
</evidence>
<reference evidence="2" key="1">
    <citation type="submission" date="2022-11" db="UniProtKB">
        <authorList>
            <consortium name="WormBaseParasite"/>
        </authorList>
    </citation>
    <scope>IDENTIFICATION</scope>
</reference>
<proteinExistence type="predicted"/>
<accession>A0A915AER7</accession>
<dbReference type="Proteomes" id="UP000887569">
    <property type="component" value="Unplaced"/>
</dbReference>
<evidence type="ECO:0000313" key="1">
    <source>
        <dbReference type="Proteomes" id="UP000887569"/>
    </source>
</evidence>
<protein>
    <submittedName>
        <fullName evidence="2">Ovule protein</fullName>
    </submittedName>
</protein>